<dbReference type="EMBL" id="CP013862">
    <property type="protein sequence ID" value="ALX48216.1"/>
    <property type="molecule type" value="Genomic_DNA"/>
</dbReference>
<keyword evidence="3" id="KW-1185">Reference proteome</keyword>
<feature type="domain" description="Aminoglycoside phosphotransferase" evidence="1">
    <location>
        <begin position="22"/>
        <end position="259"/>
    </location>
</feature>
<dbReference type="GO" id="GO:0042601">
    <property type="term" value="C:endospore-forming forespore"/>
    <property type="evidence" value="ECO:0007669"/>
    <property type="project" value="TreeGrafter"/>
</dbReference>
<name>A0A0U4DS97_9BACI</name>
<proteinExistence type="predicted"/>
<organism evidence="2 3">
    <name type="scientific">Lentibacillus amyloliquefaciens</name>
    <dbReference type="NCBI Taxonomy" id="1472767"/>
    <lineage>
        <taxon>Bacteria</taxon>
        <taxon>Bacillati</taxon>
        <taxon>Bacillota</taxon>
        <taxon>Bacilli</taxon>
        <taxon>Bacillales</taxon>
        <taxon>Bacillaceae</taxon>
        <taxon>Lentibacillus</taxon>
    </lineage>
</organism>
<dbReference type="Pfam" id="PF01636">
    <property type="entry name" value="APH"/>
    <property type="match status" value="1"/>
</dbReference>
<dbReference type="RefSeq" id="WP_068443296.1">
    <property type="nucleotide sequence ID" value="NZ_CP013862.1"/>
</dbReference>
<dbReference type="PANTHER" id="PTHR39179">
    <property type="entry name" value="SPORE COAT PROTEIN I"/>
    <property type="match status" value="1"/>
</dbReference>
<evidence type="ECO:0000313" key="2">
    <source>
        <dbReference type="EMBL" id="ALX48216.1"/>
    </source>
</evidence>
<dbReference type="OrthoDB" id="2379727at2"/>
<gene>
    <name evidence="2" type="ORF">AOX59_06100</name>
</gene>
<protein>
    <recommendedName>
        <fullName evidence="1">Aminoglycoside phosphotransferase domain-containing protein</fullName>
    </recommendedName>
</protein>
<dbReference type="PANTHER" id="PTHR39179:SF3">
    <property type="entry name" value="COTS-RELATED PROTEIN"/>
    <property type="match status" value="1"/>
</dbReference>
<accession>A0A0U4DS97</accession>
<evidence type="ECO:0000259" key="1">
    <source>
        <dbReference type="Pfam" id="PF01636"/>
    </source>
</evidence>
<dbReference type="KEGG" id="lao:AOX59_06100"/>
<sequence length="337" mass="39618">MQATKKIMKAYGVKPLKITPISNRVCKVWDGRYTYALKESRLTKSAIASWEQIYHHAHAFHLTTILPVYLTGQSNFYAEMDDKYYYLTPWIAEDQPNHEQKIVNAYEVIGSIHAKTSQQITVDIETAGNIFRNYRDNCAQLKLKLFNYVQLFEQNRFMSPFELQVCTHYHVLVSVLNELDFHIDRFMKELENDPIWYNCLCHGNLKLTHFLNTRHTYLINWESARYGTAVTDLSQLLHSQARFYDQSPEQLAELFSAYSDINALTDSQHHLLSIYLLDPFYYISLIDNYLEQPDHPSMLKRTRMLESAFRQLVLGLKWNNLVKDTQDFEESVEDSNS</sequence>
<dbReference type="AlphaFoldDB" id="A0A0U4DS97"/>
<dbReference type="Gene3D" id="3.90.1200.10">
    <property type="match status" value="1"/>
</dbReference>
<dbReference type="InterPro" id="IPR002575">
    <property type="entry name" value="Aminoglycoside_PTrfase"/>
</dbReference>
<dbReference type="InterPro" id="IPR011009">
    <property type="entry name" value="Kinase-like_dom_sf"/>
</dbReference>
<dbReference type="STRING" id="1472767.AOX59_06100"/>
<dbReference type="Proteomes" id="UP000050331">
    <property type="component" value="Chromosome"/>
</dbReference>
<dbReference type="InterPro" id="IPR047175">
    <property type="entry name" value="CotS-like"/>
</dbReference>
<reference evidence="2 3" key="1">
    <citation type="submission" date="2016-01" db="EMBL/GenBank/DDBJ databases">
        <title>Complete genome sequence of strain Lentibacillus amyloliquefaciens LAM0015T isolated from saline sediment.</title>
        <authorList>
            <person name="Wang J.-L."/>
            <person name="He M.-X."/>
        </authorList>
    </citation>
    <scope>NUCLEOTIDE SEQUENCE [LARGE SCALE GENOMIC DNA]</scope>
    <source>
        <strain evidence="2 3">LAM0015</strain>
    </source>
</reference>
<dbReference type="SUPFAM" id="SSF56112">
    <property type="entry name" value="Protein kinase-like (PK-like)"/>
    <property type="match status" value="1"/>
</dbReference>
<dbReference type="Gene3D" id="3.30.200.20">
    <property type="entry name" value="Phosphorylase Kinase, domain 1"/>
    <property type="match status" value="1"/>
</dbReference>
<evidence type="ECO:0000313" key="3">
    <source>
        <dbReference type="Proteomes" id="UP000050331"/>
    </source>
</evidence>